<dbReference type="EMBL" id="UINC01135738">
    <property type="protein sequence ID" value="SVD20066.1"/>
    <property type="molecule type" value="Genomic_DNA"/>
</dbReference>
<name>A0A382TDE2_9ZZZZ</name>
<dbReference type="AlphaFoldDB" id="A0A382TDE2"/>
<feature type="non-terminal residue" evidence="1">
    <location>
        <position position="25"/>
    </location>
</feature>
<organism evidence="1">
    <name type="scientific">marine metagenome</name>
    <dbReference type="NCBI Taxonomy" id="408172"/>
    <lineage>
        <taxon>unclassified sequences</taxon>
        <taxon>metagenomes</taxon>
        <taxon>ecological metagenomes</taxon>
    </lineage>
</organism>
<reference evidence="1" key="1">
    <citation type="submission" date="2018-05" db="EMBL/GenBank/DDBJ databases">
        <authorList>
            <person name="Lanie J.A."/>
            <person name="Ng W.-L."/>
            <person name="Kazmierczak K.M."/>
            <person name="Andrzejewski T.M."/>
            <person name="Davidsen T.M."/>
            <person name="Wayne K.J."/>
            <person name="Tettelin H."/>
            <person name="Glass J.I."/>
            <person name="Rusch D."/>
            <person name="Podicherti R."/>
            <person name="Tsui H.-C.T."/>
            <person name="Winkler M.E."/>
        </authorList>
    </citation>
    <scope>NUCLEOTIDE SEQUENCE</scope>
</reference>
<sequence>MESKNKSDLIEIHNRPAVFNYLASR</sequence>
<protein>
    <submittedName>
        <fullName evidence="1">Uncharacterized protein</fullName>
    </submittedName>
</protein>
<gene>
    <name evidence="1" type="ORF">METZ01_LOCUS372920</name>
</gene>
<accession>A0A382TDE2</accession>
<evidence type="ECO:0000313" key="1">
    <source>
        <dbReference type="EMBL" id="SVD20066.1"/>
    </source>
</evidence>
<proteinExistence type="predicted"/>